<sequence length="713" mass="80866">MDKSKVLDLIAHMFVRKSWISFYNSVKKRGFRTSMSLAFLKINNSSMLMYSSSIKEIGKITFKNEYLLNGNDYPLFSIILPVHKVKKEYLISAIESVKNQSYQNWELCICHDAPYDKSMALVLEQYSKSDKRIKVTSSSGDTGIANASNQAITLSNGSYIGFLDHDDELAAGALRLIAEMFSDGEFDIVYTDEDKMDGNGKRSDPFFKPDWSRDLLYSHNYITHLCVYKRWILNQIGGFRSAYDGSQDYDLILRGSELTEKIGHLKFIAYHWRMISGSVALDSSAKPYAYERGRLSLQSVLESKYPGVEVSDAPILGYYKISFPVKNAPKVSIIIATKDHPELLYRCINSILTKTMYDNYEIIIINNGSTDPNAVNYLRYLQSTGIKVVEDNKHFNHSRLNNLGAYHSAGQVLLFLNNDIEVVNTDWLREMVSHVIRPGIGCVGARLLYPNGTIQHSGVVLGLGGGAAHPHRGFPSSSPGYFGMLISVRNYSAVTGACMAVLRDRFDEIGGFDELKFPISYNDVDFCLRLLKRGYRSLVTPHAKLIHHESASRSPSLFAWEIDMLRQTWPGFIADDPYYSPYLTTDKENLEYSHSRAVLYLNNTLNVNVSSSINKSGGHDSIVLRIPPALEEYRDLIYSLWRIYHMRPDLRAVFDLSRNRTTIPLLMWAIQSTERGEIISWQSFETQIKELQDLLTVLETVSTYDAELAMVIA</sequence>
<dbReference type="RefSeq" id="WP_079291367.1">
    <property type="nucleotide sequence ID" value="NZ_MWPS01000028.1"/>
</dbReference>
<organism evidence="2 3">
    <name type="scientific">Ferroacidibacillus organovorans</name>
    <dbReference type="NCBI Taxonomy" id="1765683"/>
    <lineage>
        <taxon>Bacteria</taxon>
        <taxon>Bacillati</taxon>
        <taxon>Bacillota</taxon>
        <taxon>Bacilli</taxon>
        <taxon>Bacillales</taxon>
        <taxon>Alicyclobacillaceae</taxon>
        <taxon>Ferroacidibacillus</taxon>
    </lineage>
</organism>
<name>A0A1V4ERR1_9BACL</name>
<dbReference type="PANTHER" id="PTHR43179:SF7">
    <property type="entry name" value="RHAMNOSYLTRANSFERASE WBBL"/>
    <property type="match status" value="1"/>
</dbReference>
<dbReference type="Pfam" id="PF00535">
    <property type="entry name" value="Glycos_transf_2"/>
    <property type="match status" value="2"/>
</dbReference>
<gene>
    <name evidence="2" type="ORF">B2M26_11765</name>
</gene>
<dbReference type="InterPro" id="IPR029044">
    <property type="entry name" value="Nucleotide-diphossugar_trans"/>
</dbReference>
<dbReference type="CDD" id="cd04186">
    <property type="entry name" value="GT_2_like_c"/>
    <property type="match status" value="1"/>
</dbReference>
<evidence type="ECO:0000259" key="1">
    <source>
        <dbReference type="Pfam" id="PF00535"/>
    </source>
</evidence>
<feature type="domain" description="Glycosyltransferase 2-like" evidence="1">
    <location>
        <begin position="77"/>
        <end position="195"/>
    </location>
</feature>
<dbReference type="SUPFAM" id="SSF53448">
    <property type="entry name" value="Nucleotide-diphospho-sugar transferases"/>
    <property type="match status" value="2"/>
</dbReference>
<evidence type="ECO:0000313" key="3">
    <source>
        <dbReference type="Proteomes" id="UP000190229"/>
    </source>
</evidence>
<dbReference type="AlphaFoldDB" id="A0A1V4ERR1"/>
<dbReference type="Gene3D" id="3.90.550.10">
    <property type="entry name" value="Spore Coat Polysaccharide Biosynthesis Protein SpsA, Chain A"/>
    <property type="match status" value="2"/>
</dbReference>
<protein>
    <recommendedName>
        <fullName evidence="1">Glycosyltransferase 2-like domain-containing protein</fullName>
    </recommendedName>
</protein>
<dbReference type="GO" id="GO:0016757">
    <property type="term" value="F:glycosyltransferase activity"/>
    <property type="evidence" value="ECO:0007669"/>
    <property type="project" value="UniProtKB-KW"/>
</dbReference>
<reference evidence="2 3" key="1">
    <citation type="submission" date="2017-02" db="EMBL/GenBank/DDBJ databases">
        <title>Draft genome of Acidibacillus ferrooxidans Huett2.</title>
        <authorList>
            <person name="Schopf S."/>
        </authorList>
    </citation>
    <scope>NUCLEOTIDE SEQUENCE [LARGE SCALE GENOMIC DNA]</scope>
    <source>
        <strain evidence="2 3">Huett2</strain>
    </source>
</reference>
<dbReference type="Proteomes" id="UP000190229">
    <property type="component" value="Unassembled WGS sequence"/>
</dbReference>
<dbReference type="InterPro" id="IPR001173">
    <property type="entry name" value="Glyco_trans_2-like"/>
</dbReference>
<dbReference type="EMBL" id="MWPS01000028">
    <property type="protein sequence ID" value="OPG15444.1"/>
    <property type="molecule type" value="Genomic_DNA"/>
</dbReference>
<keyword evidence="3" id="KW-1185">Reference proteome</keyword>
<feature type="domain" description="Glycosyltransferase 2-like" evidence="1">
    <location>
        <begin position="332"/>
        <end position="457"/>
    </location>
</feature>
<dbReference type="CDD" id="cd04184">
    <property type="entry name" value="GT2_RfbC_Mx_like"/>
    <property type="match status" value="1"/>
</dbReference>
<comment type="caution">
    <text evidence="2">The sequence shown here is derived from an EMBL/GenBank/DDBJ whole genome shotgun (WGS) entry which is preliminary data.</text>
</comment>
<dbReference type="PANTHER" id="PTHR43179">
    <property type="entry name" value="RHAMNOSYLTRANSFERASE WBBL"/>
    <property type="match status" value="1"/>
</dbReference>
<evidence type="ECO:0000313" key="2">
    <source>
        <dbReference type="EMBL" id="OPG15444.1"/>
    </source>
</evidence>
<accession>A0A1V4ERR1</accession>
<proteinExistence type="predicted"/>